<evidence type="ECO:0000256" key="1">
    <source>
        <dbReference type="SAM" id="MobiDB-lite"/>
    </source>
</evidence>
<reference evidence="2" key="1">
    <citation type="journal article" date="2014" name="BMC Genomics">
        <title>The Babesia bovis gene and promoter model: an update from full-length EST analysis.</title>
        <authorList>
            <person name="Yamagishi J."/>
            <person name="Wakaguri H."/>
            <person name="Yokoyama N."/>
            <person name="Yamashita R."/>
            <person name="Suzuki Y."/>
            <person name="Xuan X."/>
            <person name="Igarashi I."/>
        </authorList>
    </citation>
    <scope>NUCLEOTIDE SEQUENCE</scope>
    <source>
        <strain evidence="2">Texas</strain>
    </source>
</reference>
<dbReference type="EMBL" id="AK441099">
    <property type="protein sequence ID" value="BAN64893.1"/>
    <property type="molecule type" value="mRNA"/>
</dbReference>
<name>S6B0N4_BABBO</name>
<organism evidence="2">
    <name type="scientific">Babesia bovis</name>
    <dbReference type="NCBI Taxonomy" id="5865"/>
    <lineage>
        <taxon>Eukaryota</taxon>
        <taxon>Sar</taxon>
        <taxon>Alveolata</taxon>
        <taxon>Apicomplexa</taxon>
        <taxon>Aconoidasida</taxon>
        <taxon>Piroplasmida</taxon>
        <taxon>Babesiidae</taxon>
        <taxon>Babesia</taxon>
    </lineage>
</organism>
<protein>
    <submittedName>
        <fullName evidence="2">Uncharacterized protein</fullName>
    </submittedName>
</protein>
<proteinExistence type="evidence at transcript level"/>
<dbReference type="AlphaFoldDB" id="S6B0N4"/>
<feature type="compositionally biased region" description="Basic and acidic residues" evidence="1">
    <location>
        <begin position="93"/>
        <end position="108"/>
    </location>
</feature>
<dbReference type="VEuPathDB" id="PiroplasmaDB:BBOV_IV007525"/>
<feature type="region of interest" description="Disordered" evidence="1">
    <location>
        <begin position="93"/>
        <end position="114"/>
    </location>
</feature>
<accession>S6B0N4</accession>
<sequence>MSNHVNELDDVEATLGAIDRVMNKVEVETLASINTAYITCSSECGPRMQYLGAGYYVKRAPMVVRNMLERRKEQLEKEPVIQIKQDVPKHKEIPKDGDTIEIVERYDSSDEGAL</sequence>
<evidence type="ECO:0000313" key="2">
    <source>
        <dbReference type="EMBL" id="BAN64893.1"/>
    </source>
</evidence>